<comment type="caution">
    <text evidence="3">The sequence shown here is derived from an EMBL/GenBank/DDBJ whole genome shotgun (WGS) entry which is preliminary data.</text>
</comment>
<dbReference type="Gene3D" id="3.30.1380.10">
    <property type="match status" value="1"/>
</dbReference>
<feature type="transmembrane region" description="Helical" evidence="1">
    <location>
        <begin position="6"/>
        <end position="25"/>
    </location>
</feature>
<keyword evidence="1" id="KW-0812">Transmembrane</keyword>
<dbReference type="InterPro" id="IPR009045">
    <property type="entry name" value="Zn_M74/Hedgehog-like"/>
</dbReference>
<keyword evidence="1" id="KW-1133">Transmembrane helix</keyword>
<keyword evidence="1" id="KW-0472">Membrane</keyword>
<protein>
    <submittedName>
        <fullName evidence="3">M15 family metallopeptidase</fullName>
    </submittedName>
</protein>
<sequence>MALYLAPGICLLLVGLISWIGIRYFRKNTVEIEESMPETGQAGGISGASTPPVMQPAASVAATTYHVAHKPKKIIKKYLVIARIPLVSLSLAAVSVVMVLNLSSRHESSEFIPNEYSHSSRIKLTLQEEELVPPPPLPPEAFRDAINEQPRLSGADRDWSRLEPAFVQTVLRVMAKMEARGFPMTLLEGYRSPERQDALAGQATLVTKAKGGQSKHQYGLAVDLAPVRNGKVVISERDAWAMQAYQALGEEAGAAALTWGGNWSFKDYGHIERSGSLKQLLSASNKPTGR</sequence>
<dbReference type="Proteomes" id="UP001595741">
    <property type="component" value="Unassembled WGS sequence"/>
</dbReference>
<name>A0ABV7RCG1_9NEIS</name>
<accession>A0ABV7RCG1</accession>
<dbReference type="RefSeq" id="WP_386090143.1">
    <property type="nucleotide sequence ID" value="NZ_JBHRXN010000014.1"/>
</dbReference>
<feature type="transmembrane region" description="Helical" evidence="1">
    <location>
        <begin position="80"/>
        <end position="100"/>
    </location>
</feature>
<proteinExistence type="predicted"/>
<evidence type="ECO:0000313" key="3">
    <source>
        <dbReference type="EMBL" id="MFC3531979.1"/>
    </source>
</evidence>
<dbReference type="SUPFAM" id="SSF55166">
    <property type="entry name" value="Hedgehog/DD-peptidase"/>
    <property type="match status" value="1"/>
</dbReference>
<evidence type="ECO:0000259" key="2">
    <source>
        <dbReference type="Pfam" id="PF13539"/>
    </source>
</evidence>
<evidence type="ECO:0000313" key="4">
    <source>
        <dbReference type="Proteomes" id="UP001595741"/>
    </source>
</evidence>
<dbReference type="EMBL" id="JBHRXN010000014">
    <property type="protein sequence ID" value="MFC3531979.1"/>
    <property type="molecule type" value="Genomic_DNA"/>
</dbReference>
<gene>
    <name evidence="3" type="ORF">ACFOLG_07250</name>
</gene>
<reference evidence="4" key="1">
    <citation type="journal article" date="2019" name="Int. J. Syst. Evol. Microbiol.">
        <title>The Global Catalogue of Microorganisms (GCM) 10K type strain sequencing project: providing services to taxonomists for standard genome sequencing and annotation.</title>
        <authorList>
            <consortium name="The Broad Institute Genomics Platform"/>
            <consortium name="The Broad Institute Genome Sequencing Center for Infectious Disease"/>
            <person name="Wu L."/>
            <person name="Ma J."/>
        </authorList>
    </citation>
    <scope>NUCLEOTIDE SEQUENCE [LARGE SCALE GENOMIC DNA]</scope>
    <source>
        <strain evidence="4">KCTC 42742</strain>
    </source>
</reference>
<dbReference type="InterPro" id="IPR039561">
    <property type="entry name" value="Peptidase_M15C"/>
</dbReference>
<evidence type="ECO:0000256" key="1">
    <source>
        <dbReference type="SAM" id="Phobius"/>
    </source>
</evidence>
<feature type="domain" description="Peptidase M15C" evidence="2">
    <location>
        <begin position="208"/>
        <end position="272"/>
    </location>
</feature>
<keyword evidence="4" id="KW-1185">Reference proteome</keyword>
<organism evidence="3 4">
    <name type="scientific">Vogesella facilis</name>
    <dbReference type="NCBI Taxonomy" id="1655232"/>
    <lineage>
        <taxon>Bacteria</taxon>
        <taxon>Pseudomonadati</taxon>
        <taxon>Pseudomonadota</taxon>
        <taxon>Betaproteobacteria</taxon>
        <taxon>Neisseriales</taxon>
        <taxon>Chromobacteriaceae</taxon>
        <taxon>Vogesella</taxon>
    </lineage>
</organism>
<dbReference type="CDD" id="cd14845">
    <property type="entry name" value="L-Ala-D-Glu_peptidase_like"/>
    <property type="match status" value="1"/>
</dbReference>
<dbReference type="Pfam" id="PF13539">
    <property type="entry name" value="Peptidase_M15_4"/>
    <property type="match status" value="1"/>
</dbReference>